<evidence type="ECO:0000259" key="2">
    <source>
        <dbReference type="Pfam" id="PF01425"/>
    </source>
</evidence>
<dbReference type="Pfam" id="PF26053">
    <property type="entry name" value="DUF8016"/>
    <property type="match status" value="1"/>
</dbReference>
<evidence type="ECO:0000313" key="4">
    <source>
        <dbReference type="EMBL" id="EYE95803.1"/>
    </source>
</evidence>
<protein>
    <submittedName>
        <fullName evidence="4">Amidase signature enzyme</fullName>
    </submittedName>
</protein>
<dbReference type="STRING" id="1388766.A0A017SFK8"/>
<dbReference type="InterPro" id="IPR023631">
    <property type="entry name" value="Amidase_dom"/>
</dbReference>
<proteinExistence type="predicted"/>
<evidence type="ECO:0000313" key="5">
    <source>
        <dbReference type="Proteomes" id="UP000019804"/>
    </source>
</evidence>
<organism evidence="4 5">
    <name type="scientific">Aspergillus ruber (strain CBS 135680)</name>
    <dbReference type="NCBI Taxonomy" id="1388766"/>
    <lineage>
        <taxon>Eukaryota</taxon>
        <taxon>Fungi</taxon>
        <taxon>Dikarya</taxon>
        <taxon>Ascomycota</taxon>
        <taxon>Pezizomycotina</taxon>
        <taxon>Eurotiomycetes</taxon>
        <taxon>Eurotiomycetidae</taxon>
        <taxon>Eurotiales</taxon>
        <taxon>Aspergillaceae</taxon>
        <taxon>Aspergillus</taxon>
        <taxon>Aspergillus subgen. Aspergillus</taxon>
    </lineage>
</organism>
<dbReference type="SUPFAM" id="SSF75304">
    <property type="entry name" value="Amidase signature (AS) enzymes"/>
    <property type="match status" value="1"/>
</dbReference>
<feature type="signal peptide" evidence="1">
    <location>
        <begin position="1"/>
        <end position="21"/>
    </location>
</feature>
<gene>
    <name evidence="4" type="ORF">EURHEDRAFT_411526</name>
</gene>
<feature type="chain" id="PRO_5001495913" evidence="1">
    <location>
        <begin position="22"/>
        <end position="694"/>
    </location>
</feature>
<dbReference type="Pfam" id="PF01425">
    <property type="entry name" value="Amidase"/>
    <property type="match status" value="1"/>
</dbReference>
<feature type="domain" description="Scytalone dehydratase-like protein Arp1 N-terminal" evidence="3">
    <location>
        <begin position="53"/>
        <end position="160"/>
    </location>
</feature>
<dbReference type="GeneID" id="63696768"/>
<accession>A0A017SFK8</accession>
<dbReference type="Gene3D" id="3.90.1300.10">
    <property type="entry name" value="Amidase signature (AS) domain"/>
    <property type="match status" value="1"/>
</dbReference>
<dbReference type="Proteomes" id="UP000019804">
    <property type="component" value="Unassembled WGS sequence"/>
</dbReference>
<evidence type="ECO:0000259" key="3">
    <source>
        <dbReference type="Pfam" id="PF26053"/>
    </source>
</evidence>
<keyword evidence="1" id="KW-0732">Signal</keyword>
<dbReference type="PANTHER" id="PTHR46310">
    <property type="entry name" value="AMIDASE 1"/>
    <property type="match status" value="1"/>
</dbReference>
<dbReference type="InterPro" id="IPR036928">
    <property type="entry name" value="AS_sf"/>
</dbReference>
<feature type="domain" description="Amidase" evidence="2">
    <location>
        <begin position="205"/>
        <end position="366"/>
    </location>
</feature>
<dbReference type="RefSeq" id="XP_040639491.1">
    <property type="nucleotide sequence ID" value="XM_040781644.1"/>
</dbReference>
<dbReference type="InterPro" id="IPR058329">
    <property type="entry name" value="Arp1_N"/>
</dbReference>
<dbReference type="PANTHER" id="PTHR46310:SF7">
    <property type="entry name" value="AMIDASE 1"/>
    <property type="match status" value="1"/>
</dbReference>
<dbReference type="OrthoDB" id="5423360at2759"/>
<evidence type="ECO:0000256" key="1">
    <source>
        <dbReference type="SAM" id="SignalP"/>
    </source>
</evidence>
<keyword evidence="5" id="KW-1185">Reference proteome</keyword>
<sequence>MGSPMLVAVLAISWVCGLAGAASVSRHIQLGSHEYFLPPRPAWSLLGWRASLVDSEEEFIPLTVVHLNSTSQGAESIKATLDQFRWADDVWTPAFTNALYVQYPSNATSEKNLTVSLGPNGPVDNVFTSTGKIAANETVPQGPYFVHKYTGKVYQAYRLYPDTSQAFLQSSYQDPDGEHHNLRVATDSAGGLTVAVPSRLYFTPSKSKPLAGVRIAVKDLYDLKGMKTSGGNRALFKISKPKNATAVAVQKLIDAGAVVIGKNKLSEFAYGGPYITDHVDYLLPFNPRGDGYNSPGDSSGGSGAAVASYEWLDASMGSDTGGSIRGPATQNGVHGNRPSHGAVNLTGALVLADSMDTSGILARDPRVWSRINKVLYSGFSKEFTKFPKKIYINAADVQSALSPEEFIGPGSGKLADRLNNFTEALASLVNGNTESLSVDDLWLSSNDTGNTTLSDLSSNLYGNLTRYEQWTAFGKDYLSTYMKSHGGKYPYMVPSTLQGWQTANQSMSPTIHKEDLRKKHHFTKWISKNVFKPDEETCSDSIFLYFSYPQGSQSYKPDVSEDTNNPYIFQLTDQLSSAQQQVTALNTTLNCNCTELADQKACTDLNSSEGKQQSAAAPNRLASLGDLPDYAVTLGEIALPDLISDASMKVEALPYGVDIVAGYGCDFMVQNLITKLYEAGLIKNVQTGTSVYGS</sequence>
<reference evidence="5" key="1">
    <citation type="journal article" date="2014" name="Nat. Commun.">
        <title>Genomic adaptations of the halophilic Dead Sea filamentous fungus Eurotium rubrum.</title>
        <authorList>
            <person name="Kis-Papo T."/>
            <person name="Weig A.R."/>
            <person name="Riley R."/>
            <person name="Persoh D."/>
            <person name="Salamov A."/>
            <person name="Sun H."/>
            <person name="Lipzen A."/>
            <person name="Wasser S.P."/>
            <person name="Rambold G."/>
            <person name="Grigoriev I.V."/>
            <person name="Nevo E."/>
        </authorList>
    </citation>
    <scope>NUCLEOTIDE SEQUENCE [LARGE SCALE GENOMIC DNA]</scope>
    <source>
        <strain evidence="5">CBS 135680</strain>
    </source>
</reference>
<name>A0A017SFK8_ASPRC</name>
<dbReference type="AlphaFoldDB" id="A0A017SFK8"/>
<dbReference type="HOGENOM" id="CLU_020129_1_0_1"/>
<dbReference type="EMBL" id="KK088420">
    <property type="protein sequence ID" value="EYE95803.1"/>
    <property type="molecule type" value="Genomic_DNA"/>
</dbReference>